<evidence type="ECO:0000313" key="3">
    <source>
        <dbReference type="Proteomes" id="UP000507222"/>
    </source>
</evidence>
<organism evidence="2 3">
    <name type="scientific">Prunus armeniaca</name>
    <name type="common">Apricot</name>
    <name type="synonym">Armeniaca vulgaris</name>
    <dbReference type="NCBI Taxonomy" id="36596"/>
    <lineage>
        <taxon>Eukaryota</taxon>
        <taxon>Viridiplantae</taxon>
        <taxon>Streptophyta</taxon>
        <taxon>Embryophyta</taxon>
        <taxon>Tracheophyta</taxon>
        <taxon>Spermatophyta</taxon>
        <taxon>Magnoliopsida</taxon>
        <taxon>eudicotyledons</taxon>
        <taxon>Gunneridae</taxon>
        <taxon>Pentapetalae</taxon>
        <taxon>rosids</taxon>
        <taxon>fabids</taxon>
        <taxon>Rosales</taxon>
        <taxon>Rosaceae</taxon>
        <taxon>Amygdaloideae</taxon>
        <taxon>Amygdaleae</taxon>
        <taxon>Prunus</taxon>
    </lineage>
</organism>
<feature type="compositionally biased region" description="Polar residues" evidence="1">
    <location>
        <begin position="13"/>
        <end position="22"/>
    </location>
</feature>
<feature type="region of interest" description="Disordered" evidence="1">
    <location>
        <begin position="1"/>
        <end position="22"/>
    </location>
</feature>
<protein>
    <submittedName>
        <fullName evidence="2">Uncharacterized protein</fullName>
    </submittedName>
</protein>
<accession>A0A6J5TG70</accession>
<dbReference type="EMBL" id="CAEKDK010000001">
    <property type="protein sequence ID" value="CAB4262569.1"/>
    <property type="molecule type" value="Genomic_DNA"/>
</dbReference>
<dbReference type="AlphaFoldDB" id="A0A6J5TG70"/>
<gene>
    <name evidence="2" type="ORF">CURHAP_LOCUS1845</name>
</gene>
<sequence length="60" mass="6438">MNAGRKGIHNNGGADSSRNYYPQNIINKTNGATDVRISTIDSSDIVWTNKVPKGVFPCSG</sequence>
<evidence type="ECO:0000313" key="2">
    <source>
        <dbReference type="EMBL" id="CAB4262569.1"/>
    </source>
</evidence>
<name>A0A6J5TG70_PRUAR</name>
<dbReference type="Proteomes" id="UP000507222">
    <property type="component" value="Unassembled WGS sequence"/>
</dbReference>
<reference evidence="2 3" key="1">
    <citation type="submission" date="2020-05" db="EMBL/GenBank/DDBJ databases">
        <authorList>
            <person name="Campoy J."/>
            <person name="Schneeberger K."/>
            <person name="Spophaly S."/>
        </authorList>
    </citation>
    <scope>NUCLEOTIDE SEQUENCE [LARGE SCALE GENOMIC DNA]</scope>
    <source>
        <strain evidence="2">PruArmRojPasFocal</strain>
    </source>
</reference>
<evidence type="ECO:0000256" key="1">
    <source>
        <dbReference type="SAM" id="MobiDB-lite"/>
    </source>
</evidence>
<proteinExistence type="predicted"/>